<reference evidence="1 2" key="1">
    <citation type="journal article" date="2020" name="Mol. Plant">
        <title>The Chromosome-Based Rubber Tree Genome Provides New Insights into Spurge Genome Evolution and Rubber Biosynthesis.</title>
        <authorList>
            <person name="Liu J."/>
            <person name="Shi C."/>
            <person name="Shi C.C."/>
            <person name="Li W."/>
            <person name="Zhang Q.J."/>
            <person name="Zhang Y."/>
            <person name="Li K."/>
            <person name="Lu H.F."/>
            <person name="Shi C."/>
            <person name="Zhu S.T."/>
            <person name="Xiao Z.Y."/>
            <person name="Nan H."/>
            <person name="Yue Y."/>
            <person name="Zhu X.G."/>
            <person name="Wu Y."/>
            <person name="Hong X.N."/>
            <person name="Fan G.Y."/>
            <person name="Tong Y."/>
            <person name="Zhang D."/>
            <person name="Mao C.L."/>
            <person name="Liu Y.L."/>
            <person name="Hao S.J."/>
            <person name="Liu W.Q."/>
            <person name="Lv M.Q."/>
            <person name="Zhang H.B."/>
            <person name="Liu Y."/>
            <person name="Hu-Tang G.R."/>
            <person name="Wang J.P."/>
            <person name="Wang J.H."/>
            <person name="Sun Y.H."/>
            <person name="Ni S.B."/>
            <person name="Chen W.B."/>
            <person name="Zhang X.C."/>
            <person name="Jiao Y.N."/>
            <person name="Eichler E.E."/>
            <person name="Li G.H."/>
            <person name="Liu X."/>
            <person name="Gao L.Z."/>
        </authorList>
    </citation>
    <scope>NUCLEOTIDE SEQUENCE [LARGE SCALE GENOMIC DNA]</scope>
    <source>
        <strain evidence="2">cv. GT1</strain>
        <tissue evidence="1">Leaf</tissue>
    </source>
</reference>
<gene>
    <name evidence="1" type="ORF">GH714_014890</name>
</gene>
<dbReference type="Proteomes" id="UP000467840">
    <property type="component" value="Chromosome 2"/>
</dbReference>
<comment type="caution">
    <text evidence="1">The sequence shown here is derived from an EMBL/GenBank/DDBJ whole genome shotgun (WGS) entry which is preliminary data.</text>
</comment>
<evidence type="ECO:0000313" key="2">
    <source>
        <dbReference type="Proteomes" id="UP000467840"/>
    </source>
</evidence>
<name>A0A6A6KRH6_HEVBR</name>
<sequence length="92" mass="9736">MLTLEAAPVMHQASSVVASGLRAEYIVEENDGEEGCSLDGKHLYCKRRAPEDKQLGVGLVLALETTPVMHQSSSVAASDLELAQGQATSIKP</sequence>
<evidence type="ECO:0000313" key="1">
    <source>
        <dbReference type="EMBL" id="KAF2290653.1"/>
    </source>
</evidence>
<dbReference type="EMBL" id="JAAGAX010000015">
    <property type="protein sequence ID" value="KAF2290653.1"/>
    <property type="molecule type" value="Genomic_DNA"/>
</dbReference>
<organism evidence="1 2">
    <name type="scientific">Hevea brasiliensis</name>
    <name type="common">Para rubber tree</name>
    <name type="synonym">Siphonia brasiliensis</name>
    <dbReference type="NCBI Taxonomy" id="3981"/>
    <lineage>
        <taxon>Eukaryota</taxon>
        <taxon>Viridiplantae</taxon>
        <taxon>Streptophyta</taxon>
        <taxon>Embryophyta</taxon>
        <taxon>Tracheophyta</taxon>
        <taxon>Spermatophyta</taxon>
        <taxon>Magnoliopsida</taxon>
        <taxon>eudicotyledons</taxon>
        <taxon>Gunneridae</taxon>
        <taxon>Pentapetalae</taxon>
        <taxon>rosids</taxon>
        <taxon>fabids</taxon>
        <taxon>Malpighiales</taxon>
        <taxon>Euphorbiaceae</taxon>
        <taxon>Crotonoideae</taxon>
        <taxon>Micrandreae</taxon>
        <taxon>Hevea</taxon>
    </lineage>
</organism>
<protein>
    <submittedName>
        <fullName evidence="1">Uncharacterized protein</fullName>
    </submittedName>
</protein>
<dbReference type="AlphaFoldDB" id="A0A6A6KRH6"/>
<keyword evidence="2" id="KW-1185">Reference proteome</keyword>
<proteinExistence type="predicted"/>
<accession>A0A6A6KRH6</accession>